<dbReference type="PANTHER" id="PTHR38031:SF1">
    <property type="entry name" value="SULFUR CARRIER PROTEIN CYSO"/>
    <property type="match status" value="1"/>
</dbReference>
<dbReference type="InterPro" id="IPR052045">
    <property type="entry name" value="Sulfur_Carrier/Prot_Modifier"/>
</dbReference>
<dbReference type="AlphaFoldDB" id="A0A2T0AZ93"/>
<proteinExistence type="predicted"/>
<dbReference type="InterPro" id="IPR016155">
    <property type="entry name" value="Mopterin_synth/thiamin_S_b"/>
</dbReference>
<accession>A0A2T0AZ93</accession>
<dbReference type="NCBIfam" id="TIGR01687">
    <property type="entry name" value="moaD_arch"/>
    <property type="match status" value="1"/>
</dbReference>
<dbReference type="EMBL" id="PVXM01000001">
    <property type="protein sequence ID" value="PRR76192.1"/>
    <property type="molecule type" value="Genomic_DNA"/>
</dbReference>
<evidence type="ECO:0000313" key="2">
    <source>
        <dbReference type="Proteomes" id="UP000238415"/>
    </source>
</evidence>
<dbReference type="RefSeq" id="WP_106004091.1">
    <property type="nucleotide sequence ID" value="NZ_CP136418.1"/>
</dbReference>
<comment type="caution">
    <text evidence="1">The sequence shown here is derived from an EMBL/GenBank/DDBJ whole genome shotgun (WGS) entry which is preliminary data.</text>
</comment>
<reference evidence="1 2" key="1">
    <citation type="submission" date="2018-03" db="EMBL/GenBank/DDBJ databases">
        <title>Genome sequence of Moorella humiferrea DSM 23265.</title>
        <authorList>
            <person name="Poehlein A."/>
            <person name="Daniel R."/>
        </authorList>
    </citation>
    <scope>NUCLEOTIDE SEQUENCE [LARGE SCALE GENOMIC DNA]</scope>
    <source>
        <strain evidence="1 2">DSM 23265</strain>
    </source>
</reference>
<gene>
    <name evidence="1" type="primary">cysO</name>
    <name evidence="1" type="ORF">MOHU_00360</name>
</gene>
<name>A0A2T0AZ93_9FIRM</name>
<sequence length="89" mass="9377">MEVELLGLLQRAAGASRIEVEASTVGQLLAALLSRFGANLRQELMTPEEKLKTGIAILVNGRNINFLQGLETPLNPGDKVTIIPPAAGG</sequence>
<organism evidence="1 2">
    <name type="scientific">Neomoorella humiferrea</name>
    <dbReference type="NCBI Taxonomy" id="676965"/>
    <lineage>
        <taxon>Bacteria</taxon>
        <taxon>Bacillati</taxon>
        <taxon>Bacillota</taxon>
        <taxon>Clostridia</taxon>
        <taxon>Neomoorellales</taxon>
        <taxon>Neomoorellaceae</taxon>
        <taxon>Neomoorella</taxon>
    </lineage>
</organism>
<evidence type="ECO:0000313" key="1">
    <source>
        <dbReference type="EMBL" id="PRR76192.1"/>
    </source>
</evidence>
<dbReference type="InterPro" id="IPR012675">
    <property type="entry name" value="Beta-grasp_dom_sf"/>
</dbReference>
<dbReference type="InterPro" id="IPR010038">
    <property type="entry name" value="MoaD_arc-typ"/>
</dbReference>
<dbReference type="OrthoDB" id="2112016at2"/>
<dbReference type="InterPro" id="IPR003749">
    <property type="entry name" value="ThiS/MoaD-like"/>
</dbReference>
<keyword evidence="2" id="KW-1185">Reference proteome</keyword>
<dbReference type="SUPFAM" id="SSF54285">
    <property type="entry name" value="MoaD/ThiS"/>
    <property type="match status" value="1"/>
</dbReference>
<dbReference type="Pfam" id="PF02597">
    <property type="entry name" value="ThiS"/>
    <property type="match status" value="1"/>
</dbReference>
<dbReference type="PANTHER" id="PTHR38031">
    <property type="entry name" value="SULFUR CARRIER PROTEIN SLR0821-RELATED"/>
    <property type="match status" value="1"/>
</dbReference>
<dbReference type="Proteomes" id="UP000238415">
    <property type="component" value="Unassembled WGS sequence"/>
</dbReference>
<protein>
    <submittedName>
        <fullName evidence="1">Sulfur carrier protein CysO</fullName>
    </submittedName>
</protein>
<dbReference type="Gene3D" id="3.10.20.30">
    <property type="match status" value="1"/>
</dbReference>